<dbReference type="Proteomes" id="UP000812440">
    <property type="component" value="Chromosome 4"/>
</dbReference>
<evidence type="ECO:0000313" key="2">
    <source>
        <dbReference type="Proteomes" id="UP000812440"/>
    </source>
</evidence>
<dbReference type="InterPro" id="IPR027966">
    <property type="entry name" value="FANCD2OS"/>
</dbReference>
<dbReference type="EMBL" id="JAACNH010000007">
    <property type="protein sequence ID" value="KAG8436382.1"/>
    <property type="molecule type" value="Genomic_DNA"/>
</dbReference>
<reference evidence="1" key="1">
    <citation type="thesis" date="2020" institute="ProQuest LLC" country="789 East Eisenhower Parkway, Ann Arbor, MI, USA">
        <title>Comparative Genomics and Chromosome Evolution.</title>
        <authorList>
            <person name="Mudd A.B."/>
        </authorList>
    </citation>
    <scope>NUCLEOTIDE SEQUENCE</scope>
    <source>
        <strain evidence="1">Female2</strain>
        <tissue evidence="1">Blood</tissue>
    </source>
</reference>
<evidence type="ECO:0000313" key="1">
    <source>
        <dbReference type="EMBL" id="KAG8436382.1"/>
    </source>
</evidence>
<comment type="caution">
    <text evidence="1">The sequence shown here is derived from an EMBL/GenBank/DDBJ whole genome shotgun (WGS) entry which is preliminary data.</text>
</comment>
<dbReference type="PANTHER" id="PTHR31036:SF0">
    <property type="entry name" value="FANCD2 OPPOSITE STRAND PROTEIN"/>
    <property type="match status" value="1"/>
</dbReference>
<dbReference type="PANTHER" id="PTHR31036">
    <property type="entry name" value="FANCD2 OPPOSITE STRAND PROTEIN"/>
    <property type="match status" value="1"/>
</dbReference>
<gene>
    <name evidence="1" type="ORF">GDO86_007472</name>
</gene>
<name>A0A8T2IWP2_9PIPI</name>
<accession>A0A8T2IWP2</accession>
<dbReference type="Pfam" id="PF15124">
    <property type="entry name" value="FANCD2OS"/>
    <property type="match status" value="1"/>
</dbReference>
<dbReference type="AlphaFoldDB" id="A0A8T2IWP2"/>
<proteinExistence type="predicted"/>
<sequence length="139" mass="16476">MATYHLWSPWTPLDEYLQWLRQATPKKFSKHHFRCIWSSHYLIDWENETCSQEIWGYQGSKTAKPKLQLCNMIYLDIVRSNKNILRPQPILLIGLDFVFGRIIHIQPPKWTGSFRVSALSAFSRVINPNSAEHHKRNKK</sequence>
<keyword evidence="2" id="KW-1185">Reference proteome</keyword>
<protein>
    <submittedName>
        <fullName evidence="1">Uncharacterized protein</fullName>
    </submittedName>
</protein>
<dbReference type="OrthoDB" id="9433753at2759"/>
<organism evidence="1 2">
    <name type="scientific">Hymenochirus boettgeri</name>
    <name type="common">Congo dwarf clawed frog</name>
    <dbReference type="NCBI Taxonomy" id="247094"/>
    <lineage>
        <taxon>Eukaryota</taxon>
        <taxon>Metazoa</taxon>
        <taxon>Chordata</taxon>
        <taxon>Craniata</taxon>
        <taxon>Vertebrata</taxon>
        <taxon>Euteleostomi</taxon>
        <taxon>Amphibia</taxon>
        <taxon>Batrachia</taxon>
        <taxon>Anura</taxon>
        <taxon>Pipoidea</taxon>
        <taxon>Pipidae</taxon>
        <taxon>Pipinae</taxon>
        <taxon>Hymenochirus</taxon>
    </lineage>
</organism>